<evidence type="ECO:0000256" key="3">
    <source>
        <dbReference type="ARBA" id="ARBA00022692"/>
    </source>
</evidence>
<evidence type="ECO:0000256" key="2">
    <source>
        <dbReference type="ARBA" id="ARBA00007362"/>
    </source>
</evidence>
<feature type="transmembrane region" description="Helical" evidence="6">
    <location>
        <begin position="68"/>
        <end position="86"/>
    </location>
</feature>
<feature type="transmembrane region" description="Helical" evidence="6">
    <location>
        <begin position="92"/>
        <end position="113"/>
    </location>
</feature>
<dbReference type="Proteomes" id="UP000230886">
    <property type="component" value="Unassembled WGS sequence"/>
</dbReference>
<accession>A0A2A5J588</accession>
<comment type="caution">
    <text evidence="8">The sequence shown here is derived from an EMBL/GenBank/DDBJ whole genome shotgun (WGS) entry which is preliminary data.</text>
</comment>
<keyword evidence="5 6" id="KW-0472">Membrane</keyword>
<evidence type="ECO:0000313" key="8">
    <source>
        <dbReference type="EMBL" id="PCK24750.1"/>
    </source>
</evidence>
<feature type="transmembrane region" description="Helical" evidence="6">
    <location>
        <begin position="36"/>
        <end position="56"/>
    </location>
</feature>
<evidence type="ECO:0000256" key="1">
    <source>
        <dbReference type="ARBA" id="ARBA00004141"/>
    </source>
</evidence>
<dbReference type="InterPro" id="IPR050638">
    <property type="entry name" value="AA-Vitamin_Transporters"/>
</dbReference>
<name>A0A2A5J588_RHOSG</name>
<dbReference type="RefSeq" id="WP_064074468.1">
    <property type="nucleotide sequence ID" value="NZ_CP029297.1"/>
</dbReference>
<evidence type="ECO:0000313" key="9">
    <source>
        <dbReference type="Proteomes" id="UP000230886"/>
    </source>
</evidence>
<gene>
    <name evidence="8" type="ORF">CHR55_24070</name>
</gene>
<sequence length="309" mass="32500">MRASLAFQYTAAAVVWGASFLFMKIGLEGLSFTQVVLWRLVFGALALVLVSAVSRIGLPRDFRVWKHMAFLAATQCIVPWLLFSWAEQNMSSGLASIYNATTPLMTMAVSLAFLPGETLTRYKSLGLLLGFGGVLIVLAPWNLGVGGSVSSQVACLGATASYGISFVYLRRFVLPLGVDTRTVALLQISIGAFVMVLASPVIANTPMHLTPAIVLSMIALGALGTGLAFIWNTNVVQEWGPTAASTVTYLSPVVGVALGAIVLNESVGWNQPVGALAVIAGILVTRRATRSVTAAASVTIPSSVRRPSA</sequence>
<evidence type="ECO:0000256" key="4">
    <source>
        <dbReference type="ARBA" id="ARBA00022989"/>
    </source>
</evidence>
<proteinExistence type="inferred from homology"/>
<reference evidence="8 9" key="1">
    <citation type="submission" date="2017-07" db="EMBL/GenBank/DDBJ databases">
        <title>Draft sequence of Rhodococcus enclensis 23b-28.</title>
        <authorList>
            <person name="Besaury L."/>
            <person name="Sancelme M."/>
            <person name="Amato P."/>
            <person name="Lallement A."/>
            <person name="Delort A.-M."/>
        </authorList>
    </citation>
    <scope>NUCLEOTIDE SEQUENCE [LARGE SCALE GENOMIC DNA]</scope>
    <source>
        <strain evidence="8 9">23b-28</strain>
    </source>
</reference>
<feature type="domain" description="EamA" evidence="7">
    <location>
        <begin position="154"/>
        <end position="285"/>
    </location>
</feature>
<keyword evidence="4 6" id="KW-1133">Transmembrane helix</keyword>
<evidence type="ECO:0000256" key="5">
    <source>
        <dbReference type="ARBA" id="ARBA00023136"/>
    </source>
</evidence>
<feature type="transmembrane region" description="Helical" evidence="6">
    <location>
        <begin position="182"/>
        <end position="203"/>
    </location>
</feature>
<feature type="transmembrane region" description="Helical" evidence="6">
    <location>
        <begin position="149"/>
        <end position="170"/>
    </location>
</feature>
<dbReference type="GO" id="GO:0016020">
    <property type="term" value="C:membrane"/>
    <property type="evidence" value="ECO:0007669"/>
    <property type="project" value="UniProtKB-SubCell"/>
</dbReference>
<dbReference type="SUPFAM" id="SSF103481">
    <property type="entry name" value="Multidrug resistance efflux transporter EmrE"/>
    <property type="match status" value="2"/>
</dbReference>
<dbReference type="PANTHER" id="PTHR32322:SF9">
    <property type="entry name" value="AMINO-ACID METABOLITE EFFLUX PUMP-RELATED"/>
    <property type="match status" value="1"/>
</dbReference>
<feature type="domain" description="EamA" evidence="7">
    <location>
        <begin position="11"/>
        <end position="138"/>
    </location>
</feature>
<organism evidence="8 9">
    <name type="scientific">Rhodococcus qingshengii</name>
    <dbReference type="NCBI Taxonomy" id="334542"/>
    <lineage>
        <taxon>Bacteria</taxon>
        <taxon>Bacillati</taxon>
        <taxon>Actinomycetota</taxon>
        <taxon>Actinomycetes</taxon>
        <taxon>Mycobacteriales</taxon>
        <taxon>Nocardiaceae</taxon>
        <taxon>Rhodococcus</taxon>
        <taxon>Rhodococcus erythropolis group</taxon>
    </lineage>
</organism>
<evidence type="ECO:0000256" key="6">
    <source>
        <dbReference type="SAM" id="Phobius"/>
    </source>
</evidence>
<feature type="transmembrane region" description="Helical" evidence="6">
    <location>
        <begin position="125"/>
        <end position="143"/>
    </location>
</feature>
<evidence type="ECO:0000259" key="7">
    <source>
        <dbReference type="Pfam" id="PF00892"/>
    </source>
</evidence>
<feature type="transmembrane region" description="Helical" evidence="6">
    <location>
        <begin position="243"/>
        <end position="263"/>
    </location>
</feature>
<dbReference type="AlphaFoldDB" id="A0A2A5J588"/>
<dbReference type="InterPro" id="IPR000620">
    <property type="entry name" value="EamA_dom"/>
</dbReference>
<keyword evidence="3 6" id="KW-0812">Transmembrane</keyword>
<dbReference type="EMBL" id="NOVD01000024">
    <property type="protein sequence ID" value="PCK24750.1"/>
    <property type="molecule type" value="Genomic_DNA"/>
</dbReference>
<protein>
    <submittedName>
        <fullName evidence="8">EamA family transporter</fullName>
    </submittedName>
</protein>
<comment type="similarity">
    <text evidence="2">Belongs to the EamA transporter family.</text>
</comment>
<dbReference type="PANTHER" id="PTHR32322">
    <property type="entry name" value="INNER MEMBRANE TRANSPORTER"/>
    <property type="match status" value="1"/>
</dbReference>
<dbReference type="InterPro" id="IPR037185">
    <property type="entry name" value="EmrE-like"/>
</dbReference>
<feature type="transmembrane region" description="Helical" evidence="6">
    <location>
        <begin position="209"/>
        <end position="231"/>
    </location>
</feature>
<dbReference type="Pfam" id="PF00892">
    <property type="entry name" value="EamA"/>
    <property type="match status" value="2"/>
</dbReference>
<comment type="subcellular location">
    <subcellularLocation>
        <location evidence="1">Membrane</location>
        <topology evidence="1">Multi-pass membrane protein</topology>
    </subcellularLocation>
</comment>